<dbReference type="STRING" id="1913577.LPB144_10465"/>
<dbReference type="InterPro" id="IPR029063">
    <property type="entry name" value="SAM-dependent_MTases_sf"/>
</dbReference>
<reference evidence="1" key="1">
    <citation type="submission" date="2016-11" db="EMBL/GenBank/DDBJ databases">
        <title>Gramella sp. LPB0144 isolated from marine environment.</title>
        <authorList>
            <person name="Kim E."/>
            <person name="Yi H."/>
        </authorList>
    </citation>
    <scope>NUCLEOTIDE SEQUENCE [LARGE SCALE GENOMIC DNA]</scope>
    <source>
        <strain evidence="1">LPB0144</strain>
    </source>
</reference>
<dbReference type="Gene3D" id="3.40.50.150">
    <property type="entry name" value="Vaccinia Virus protein VP39"/>
    <property type="match status" value="1"/>
</dbReference>
<dbReference type="AlphaFoldDB" id="A0A1L3J6R7"/>
<dbReference type="EMBL" id="CP018153">
    <property type="protein sequence ID" value="APG60800.1"/>
    <property type="molecule type" value="Genomic_DNA"/>
</dbReference>
<keyword evidence="1" id="KW-0808">Transferase</keyword>
<evidence type="ECO:0000313" key="2">
    <source>
        <dbReference type="Proteomes" id="UP000182510"/>
    </source>
</evidence>
<proteinExistence type="predicted"/>
<keyword evidence="1" id="KW-0489">Methyltransferase</keyword>
<name>A0A1L3J6R7_9FLAO</name>
<sequence>MDTQVKFACTDHLVSKESFDIIPFEKGIFRTHPVPENLGRYYESEDYISHTDAGNGLQDKVYQVVKSYMLSAKASWIRKYIRQGNIMDFGAGTGEFLNKMKSFLWNVDGVEPNEKARKLAIFKNIDLKADLKLIGRKKYDVISLWHVLEHLPDLDEKLNSFNNLLVENGLLVIAVPNFNSYDSNYYKNDWAAWDVPRHLWHFSRKGIQSKLKEHGFSLLEEKALPFDSYYVSLLSEKNKTGKKNIFNAVYRGWLSNFKARSTGEYSSIAYFFRKD</sequence>
<protein>
    <submittedName>
        <fullName evidence="1">Methyltransferase</fullName>
    </submittedName>
</protein>
<gene>
    <name evidence="1" type="ORF">LPB144_10465</name>
</gene>
<keyword evidence="2" id="KW-1185">Reference proteome</keyword>
<accession>A0A1L3J6R7</accession>
<organism evidence="1 2">
    <name type="scientific">Christiangramia salexigens</name>
    <dbReference type="NCBI Taxonomy" id="1913577"/>
    <lineage>
        <taxon>Bacteria</taxon>
        <taxon>Pseudomonadati</taxon>
        <taxon>Bacteroidota</taxon>
        <taxon>Flavobacteriia</taxon>
        <taxon>Flavobacteriales</taxon>
        <taxon>Flavobacteriaceae</taxon>
        <taxon>Christiangramia</taxon>
    </lineage>
</organism>
<dbReference type="GO" id="GO:0032259">
    <property type="term" value="P:methylation"/>
    <property type="evidence" value="ECO:0007669"/>
    <property type="project" value="UniProtKB-KW"/>
</dbReference>
<dbReference type="PANTHER" id="PTHR43861:SF6">
    <property type="entry name" value="METHYLTRANSFERASE TYPE 11"/>
    <property type="match status" value="1"/>
</dbReference>
<dbReference type="Pfam" id="PF13489">
    <property type="entry name" value="Methyltransf_23"/>
    <property type="match status" value="1"/>
</dbReference>
<dbReference type="OrthoDB" id="2370471at2"/>
<dbReference type="Proteomes" id="UP000182510">
    <property type="component" value="Chromosome"/>
</dbReference>
<dbReference type="PANTHER" id="PTHR43861">
    <property type="entry name" value="TRANS-ACONITATE 2-METHYLTRANSFERASE-RELATED"/>
    <property type="match status" value="1"/>
</dbReference>
<dbReference type="SUPFAM" id="SSF53335">
    <property type="entry name" value="S-adenosyl-L-methionine-dependent methyltransferases"/>
    <property type="match status" value="1"/>
</dbReference>
<dbReference type="KEGG" id="grl:LPB144_10465"/>
<dbReference type="GO" id="GO:0008168">
    <property type="term" value="F:methyltransferase activity"/>
    <property type="evidence" value="ECO:0007669"/>
    <property type="project" value="UniProtKB-KW"/>
</dbReference>
<dbReference type="RefSeq" id="WP_072553488.1">
    <property type="nucleotide sequence ID" value="NZ_CP018153.1"/>
</dbReference>
<evidence type="ECO:0000313" key="1">
    <source>
        <dbReference type="EMBL" id="APG60800.1"/>
    </source>
</evidence>